<dbReference type="EMBL" id="JH000132">
    <property type="protein sequence ID" value="EGW00738.1"/>
    <property type="molecule type" value="Genomic_DNA"/>
</dbReference>
<evidence type="ECO:0000313" key="3">
    <source>
        <dbReference type="Proteomes" id="UP000001075"/>
    </source>
</evidence>
<accession>G3H3U6</accession>
<reference evidence="3" key="1">
    <citation type="journal article" date="2011" name="Nat. Biotechnol.">
        <title>The genomic sequence of the Chinese hamster ovary (CHO)-K1 cell line.</title>
        <authorList>
            <person name="Xu X."/>
            <person name="Nagarajan H."/>
            <person name="Lewis N.E."/>
            <person name="Pan S."/>
            <person name="Cai Z."/>
            <person name="Liu X."/>
            <person name="Chen W."/>
            <person name="Xie M."/>
            <person name="Wang W."/>
            <person name="Hammond S."/>
            <person name="Andersen M.R."/>
            <person name="Neff N."/>
            <person name="Passarelli B."/>
            <person name="Koh W."/>
            <person name="Fan H.C."/>
            <person name="Wang J."/>
            <person name="Gui Y."/>
            <person name="Lee K.H."/>
            <person name="Betenbaugh M.J."/>
            <person name="Quake S.R."/>
            <person name="Famili I."/>
            <person name="Palsson B.O."/>
            <person name="Wang J."/>
        </authorList>
    </citation>
    <scope>NUCLEOTIDE SEQUENCE [LARGE SCALE GENOMIC DNA]</scope>
    <source>
        <strain evidence="3">CHO K1 cell line</strain>
    </source>
</reference>
<sequence>MACRRRSPPRYGSRHDAGARWSLGRKRRADGKDRKPEDSEESERQIADHTCDNLESIPGLPTNLRSIVVGHGINRSNSGRWLCIFGILLLKKVVIYKKYNL</sequence>
<organism evidence="2 3">
    <name type="scientific">Cricetulus griseus</name>
    <name type="common">Chinese hamster</name>
    <name type="synonym">Cricetulus barabensis griseus</name>
    <dbReference type="NCBI Taxonomy" id="10029"/>
    <lineage>
        <taxon>Eukaryota</taxon>
        <taxon>Metazoa</taxon>
        <taxon>Chordata</taxon>
        <taxon>Craniata</taxon>
        <taxon>Vertebrata</taxon>
        <taxon>Euteleostomi</taxon>
        <taxon>Mammalia</taxon>
        <taxon>Eutheria</taxon>
        <taxon>Euarchontoglires</taxon>
        <taxon>Glires</taxon>
        <taxon>Rodentia</taxon>
        <taxon>Myomorpha</taxon>
        <taxon>Muroidea</taxon>
        <taxon>Cricetidae</taxon>
        <taxon>Cricetinae</taxon>
        <taxon>Cricetulus</taxon>
    </lineage>
</organism>
<dbReference type="AlphaFoldDB" id="G3H3U6"/>
<evidence type="ECO:0000256" key="1">
    <source>
        <dbReference type="SAM" id="MobiDB-lite"/>
    </source>
</evidence>
<feature type="compositionally biased region" description="Basic and acidic residues" evidence="1">
    <location>
        <begin position="30"/>
        <end position="48"/>
    </location>
</feature>
<proteinExistence type="predicted"/>
<feature type="region of interest" description="Disordered" evidence="1">
    <location>
        <begin position="1"/>
        <end position="48"/>
    </location>
</feature>
<gene>
    <name evidence="2" type="ORF">I79_004933</name>
</gene>
<protein>
    <submittedName>
        <fullName evidence="2">Histone RNA hairpin-binding protein</fullName>
    </submittedName>
</protein>
<evidence type="ECO:0000313" key="2">
    <source>
        <dbReference type="EMBL" id="EGW00738.1"/>
    </source>
</evidence>
<dbReference type="STRING" id="10029.G3H3U6"/>
<dbReference type="InParanoid" id="G3H3U6"/>
<name>G3H3U6_CRIGR</name>
<dbReference type="Proteomes" id="UP000001075">
    <property type="component" value="Unassembled WGS sequence"/>
</dbReference>